<accession>A0A323UVX1</accession>
<protein>
    <submittedName>
        <fullName evidence="2">PD-(D/E)XK nuclease family protein</fullName>
    </submittedName>
</protein>
<dbReference type="AlphaFoldDB" id="A0A323UVX1"/>
<keyword evidence="3" id="KW-1185">Reference proteome</keyword>
<evidence type="ECO:0000313" key="3">
    <source>
        <dbReference type="Proteomes" id="UP000248259"/>
    </source>
</evidence>
<dbReference type="Pfam" id="PF12705">
    <property type="entry name" value="PDDEXK_1"/>
    <property type="match status" value="1"/>
</dbReference>
<dbReference type="Proteomes" id="UP000248259">
    <property type="component" value="Unassembled WGS sequence"/>
</dbReference>
<dbReference type="RefSeq" id="WP_110525600.1">
    <property type="nucleotide sequence ID" value="NZ_QKOE01000009.1"/>
</dbReference>
<name>A0A323UVX1_9RHOO</name>
<organism evidence="2 3">
    <name type="scientific">Parazoarcus communis SWub3 = DSM 12120</name>
    <dbReference type="NCBI Taxonomy" id="1121029"/>
    <lineage>
        <taxon>Bacteria</taxon>
        <taxon>Pseudomonadati</taxon>
        <taxon>Pseudomonadota</taxon>
        <taxon>Betaproteobacteria</taxon>
        <taxon>Rhodocyclales</taxon>
        <taxon>Zoogloeaceae</taxon>
        <taxon>Parazoarcus</taxon>
    </lineage>
</organism>
<comment type="caution">
    <text evidence="2">The sequence shown here is derived from an EMBL/GenBank/DDBJ whole genome shotgun (WGS) entry which is preliminary data.</text>
</comment>
<gene>
    <name evidence="2" type="ORF">DNK49_13975</name>
</gene>
<reference evidence="2 3" key="1">
    <citation type="submission" date="2018-06" db="EMBL/GenBank/DDBJ databases">
        <title>Azoarcus communis strain SWub3 genome.</title>
        <authorList>
            <person name="Zorraquino Salvo V."/>
            <person name="Toubiana D."/>
            <person name="Blumwald E."/>
        </authorList>
    </citation>
    <scope>NUCLEOTIDE SEQUENCE [LARGE SCALE GENOMIC DNA]</scope>
    <source>
        <strain evidence="2 3">SWub3</strain>
    </source>
</reference>
<feature type="domain" description="PD-(D/E)XK endonuclease-like" evidence="1">
    <location>
        <begin position="20"/>
        <end position="270"/>
    </location>
</feature>
<dbReference type="OrthoDB" id="5457189at2"/>
<evidence type="ECO:0000313" key="2">
    <source>
        <dbReference type="EMBL" id="PZA16113.1"/>
    </source>
</evidence>
<evidence type="ECO:0000259" key="1">
    <source>
        <dbReference type="Pfam" id="PF12705"/>
    </source>
</evidence>
<dbReference type="EMBL" id="QKOE01000009">
    <property type="protein sequence ID" value="PZA16113.1"/>
    <property type="molecule type" value="Genomic_DNA"/>
</dbReference>
<proteinExistence type="predicted"/>
<dbReference type="InterPro" id="IPR038726">
    <property type="entry name" value="PDDEXK_AddAB-type"/>
</dbReference>
<sequence length="273" mass="29405">MNAPEYLPSLTVRASSWAGLFDCAYRWEGIHLLKLRNVVGLRAALGTAIHAGTAVFDQSRLDGTGLTADDAAGAMVDTLRDPENEFDPTRDDITISEAERVGLTLVSKYCIEVSPRYDFVAVEMETKPLDIDCGSGVIVRLTGTMDRARIRRQGDGVGIADLKSGSAAVQKGAAVTKGHGPQIGTYELLYEHTTGQPITDDAEIIGLKTKGAAEIGTGTIRNAKRVMVGGDGAPGLIEFAAEMFKTGRFYPNPKSLLCSEKYCPRYATCRFHD</sequence>